<keyword evidence="5" id="KW-0843">Virulence</keyword>
<dbReference type="Gene3D" id="2.130.10.130">
    <property type="entry name" value="Integrin alpha, N-terminal"/>
    <property type="match status" value="2"/>
</dbReference>
<dbReference type="Proteomes" id="UP000290174">
    <property type="component" value="Unassembled WGS sequence"/>
</dbReference>
<reference evidence="9 10" key="1">
    <citation type="submission" date="2018-11" db="EMBL/GenBank/DDBJ databases">
        <title>Bradyrhizobium sp. nov., isolated from effective nodules of peanut in China.</title>
        <authorList>
            <person name="Li Y."/>
        </authorList>
    </citation>
    <scope>NUCLEOTIDE SEQUENCE [LARGE SCALE GENOMIC DNA]</scope>
    <source>
        <strain evidence="9 10">CCBAU 51770</strain>
    </source>
</reference>
<dbReference type="InterPro" id="IPR028994">
    <property type="entry name" value="Integrin_alpha_N"/>
</dbReference>
<evidence type="ECO:0000256" key="6">
    <source>
        <dbReference type="SAM" id="SignalP"/>
    </source>
</evidence>
<evidence type="ECO:0000313" key="9">
    <source>
        <dbReference type="EMBL" id="RXG84820.1"/>
    </source>
</evidence>
<dbReference type="PANTHER" id="PTHR32305:SF15">
    <property type="entry name" value="PROTEIN RHSA-RELATED"/>
    <property type="match status" value="1"/>
</dbReference>
<gene>
    <name evidence="9" type="ORF">EAS61_37795</name>
</gene>
<keyword evidence="4" id="KW-0677">Repeat</keyword>
<keyword evidence="3 6" id="KW-0732">Signal</keyword>
<dbReference type="NCBIfam" id="TIGR01643">
    <property type="entry name" value="YD_repeat_2x"/>
    <property type="match status" value="3"/>
</dbReference>
<dbReference type="EMBL" id="RKMK01000066">
    <property type="protein sequence ID" value="RXG84820.1"/>
    <property type="molecule type" value="Genomic_DNA"/>
</dbReference>
<evidence type="ECO:0000256" key="2">
    <source>
        <dbReference type="ARBA" id="ARBA00022525"/>
    </source>
</evidence>
<dbReference type="InterPro" id="IPR031325">
    <property type="entry name" value="RHS_repeat"/>
</dbReference>
<name>A0A4Q0Q7S6_9BRAD</name>
<comment type="caution">
    <text evidence="9">The sequence shown here is derived from an EMBL/GenBank/DDBJ whole genome shotgun (WGS) entry which is preliminary data.</text>
</comment>
<feature type="chain" id="PRO_5020870674" evidence="6">
    <location>
        <begin position="25"/>
        <end position="2644"/>
    </location>
</feature>
<dbReference type="InterPro" id="IPR056823">
    <property type="entry name" value="TEN-like_YD-shell"/>
</dbReference>
<comment type="subcellular location">
    <subcellularLocation>
        <location evidence="1">Secreted</location>
    </subcellularLocation>
</comment>
<proteinExistence type="predicted"/>
<dbReference type="GO" id="GO:0005576">
    <property type="term" value="C:extracellular region"/>
    <property type="evidence" value="ECO:0007669"/>
    <property type="project" value="UniProtKB-SubCell"/>
</dbReference>
<evidence type="ECO:0000259" key="8">
    <source>
        <dbReference type="Pfam" id="PF25023"/>
    </source>
</evidence>
<dbReference type="Pfam" id="PF13517">
    <property type="entry name" value="FG-GAP_3"/>
    <property type="match status" value="1"/>
</dbReference>
<feature type="domain" description="Insecticide toxin TcdB middle/N-terminal" evidence="7">
    <location>
        <begin position="1137"/>
        <end position="1262"/>
    </location>
</feature>
<dbReference type="Pfam" id="PF25023">
    <property type="entry name" value="TEN_YD-shell"/>
    <property type="match status" value="1"/>
</dbReference>
<dbReference type="NCBIfam" id="TIGR03696">
    <property type="entry name" value="Rhs_assc_core"/>
    <property type="match status" value="1"/>
</dbReference>
<dbReference type="Pfam" id="PF03534">
    <property type="entry name" value="SpvB"/>
    <property type="match status" value="1"/>
</dbReference>
<dbReference type="InterPro" id="IPR050708">
    <property type="entry name" value="T6SS_VgrG/RHS"/>
</dbReference>
<dbReference type="InterPro" id="IPR013517">
    <property type="entry name" value="FG-GAP"/>
</dbReference>
<keyword evidence="2" id="KW-0964">Secreted</keyword>
<dbReference type="Pfam" id="PF05593">
    <property type="entry name" value="RHS_repeat"/>
    <property type="match status" value="1"/>
</dbReference>
<evidence type="ECO:0000256" key="1">
    <source>
        <dbReference type="ARBA" id="ARBA00004613"/>
    </source>
</evidence>
<dbReference type="Gene3D" id="2.180.10.10">
    <property type="entry name" value="RHS repeat-associated core"/>
    <property type="match status" value="2"/>
</dbReference>
<evidence type="ECO:0000256" key="3">
    <source>
        <dbReference type="ARBA" id="ARBA00022729"/>
    </source>
</evidence>
<dbReference type="RefSeq" id="WP_128957187.1">
    <property type="nucleotide sequence ID" value="NZ_RKMK01000066.1"/>
</dbReference>
<dbReference type="Pfam" id="PF12256">
    <property type="entry name" value="TcdB_toxin_midN"/>
    <property type="match status" value="1"/>
</dbReference>
<dbReference type="InterPro" id="IPR022045">
    <property type="entry name" value="TcdB_toxin_mid/N"/>
</dbReference>
<protein>
    <submittedName>
        <fullName evidence="9">Uncharacterized protein</fullName>
    </submittedName>
</protein>
<feature type="signal peptide" evidence="6">
    <location>
        <begin position="1"/>
        <end position="24"/>
    </location>
</feature>
<dbReference type="InterPro" id="IPR003284">
    <property type="entry name" value="Sal_SpvB"/>
</dbReference>
<dbReference type="InterPro" id="IPR006530">
    <property type="entry name" value="YD"/>
</dbReference>
<evidence type="ECO:0000259" key="7">
    <source>
        <dbReference type="Pfam" id="PF12256"/>
    </source>
</evidence>
<organism evidence="9 10">
    <name type="scientific">Bradyrhizobium zhanjiangense</name>
    <dbReference type="NCBI Taxonomy" id="1325107"/>
    <lineage>
        <taxon>Bacteria</taxon>
        <taxon>Pseudomonadati</taxon>
        <taxon>Pseudomonadota</taxon>
        <taxon>Alphaproteobacteria</taxon>
        <taxon>Hyphomicrobiales</taxon>
        <taxon>Nitrobacteraceae</taxon>
        <taxon>Bradyrhizobium</taxon>
    </lineage>
</organism>
<accession>A0A4Q0Q7S6</accession>
<evidence type="ECO:0000256" key="4">
    <source>
        <dbReference type="ARBA" id="ARBA00022737"/>
    </source>
</evidence>
<dbReference type="PANTHER" id="PTHR32305">
    <property type="match status" value="1"/>
</dbReference>
<evidence type="ECO:0000313" key="10">
    <source>
        <dbReference type="Proteomes" id="UP000290174"/>
    </source>
</evidence>
<sequence length="2644" mass="285990">MRAFRAGLTLGFLMLSLLPESGSAQSLNGSPKTKTSASVGTVDGTFDVSLLGAATYTIPIKIPPGTAGTQPKLSLVYSSQAPATSMGLGWAIAGLSKINRGPKNWRTDGEVRGIEFKATDALFLDGQRLIPTGKTGTWKGKTTAEFVKEIDDQTRVSAISEAPDDLSGFIVETKAGLTLMFGLSENAQNRLYDKGPILSWMCSRITDSAGNYITFNYLNSVGGDYEIGSIAYTGNEHSGQTPYATVEFAYTKILYPALSFMAGRPISKTRRLTAVTSRVGTAQGLRYVFEYGSSEGGPEAPESNNAVLKSITQFADNGRDYLNSTRFEYSKPTDGSIWLPDGGGYGDPGAIVPSVGENVSGGYRVVKMKVPVSAPPRNQIIYGADLRGVQERGAFENKSDHFEPNGNLTTPSAFISDGMPTGAIVLDLDGTDLPYLVSPNPGQPYAAILHWDGGKWTAPTGQYPIPMSSDGLHVVSILAGNITSGGPLADVIWSDPANPARGGALVNKGPNAGGLDPVNQIPPLPLDQTAQLLDANCDGVKELTYFGNGRNEAYAFDPRLRQWIRVSQYDLPTGAAASSPAAIKQVRTIPSSGQSCALLIISDARHYSGALVADPVNGWQIDLGHDPSVAVDSFSFVDIAGVDQDARIVDFGGQPGIVSTSFARSYIVTDTTILTLAKARLPRPANSNSITYVGDLNNDGYPDVVYFSNSRYLPNEAFLYFPSDQEWRPAQRDFLPGVSFTRAAGQDEGVRLVDLYGNGLLSIISSREANGTTTNQVIKENTGHGWQTRSWRNDKTNPPIPDVPVPMSADYNLNNAIQFVDVDRDGFIDLVFSIKTKSGAKISKVYKNSIEASDGHHYWDDVASVQLPTDNDVIFGDATAGDRGVRFVDLDGDGVADIIYSRLEKDRTVQGAYLHKLETGEWKPSKEYAPPPQVPFVIMPGAAGNTQSYSKGTNVQLIDVNGDGLPDLVYNFTTPDRADGTVTKGVCLNGGHGWLACEEKKAPPVKLDQVNTDFNTSIAYTDLNGDGLIDIVVTNKTNASLTKTFLGNGSDWTEMPSWKIPSQLISARPGDPGFRLVDINGDGLPDLVFRVDSGDRTAINLGYASGPLESAAWKVLPSGNQYMLPRALSTPDGGDNGVRLLDVDGNGLVDLVLSKDGEAGVWTNRNRRAGVLNSIVDGLGVTTTLCYRTLLEVDNLCNGSSVQPVYQAGGSKNQDAVIRGTPAMYVVASVLVDDGANKLNFAYRYEQLRFDALARKSFGFHAREVLDLNKNLLSRTELAQEPYLDSLPVLETRVLKGATVERTETGWTPDKRTISSSAGTYIVAQVKKTKIANRTWDIDGSLFGDKADEFEFDQYLNVKKSTTIRSDGTSVSIANEYFSDPRWAWLGRLKTSTVTKVGDQVGGVRQSETAIATFDYNPGTLLLSDETSNIGAKAVDGTKLQVHAHYDRDVFGNVKKIILEAAREPTRVTERVFSKDGRVLEKETDPAGHVITRTYSSIFGGETSVVDANGLKTTTTYDGFGRRDTTTDINGVVTKYTYDVVTGASSYSRPNAKFSVTATVAKLPPVISVLDGRGRLVRKVTSGTKSQGKRIFQDTDYDEYGRVVRQTLPYFEGESTPPTLTRAYDALDRTILLTQPNRMAYARTTYQGRKTVVETTLDTRIARTTTITNVRNLPIVVCGPNFSGACDAKATSPGTLAYEYDAGDRLSKIVSTVVDDLGNPRKAITAHTYDSVGHRSGTSDPDLGHWTYRYDAFGQLREQTDAQNQTTQLEYDSLGRIKHRVAPDREDVWTYDTAPGGVGRVATITTKANGRDLHREEMSYAKGRLATKTVRIDKREALPNPESFVTSYQYDGYGRIAQIHYPDGFVVQNTFDENGYLVSVGEPNSANPWWSASEIDPVGRVLNERFGNGAVTERHFDPLSGYLKTLKTDAGNAAIQDISFGYDLAGDVTSKTRVGHTETFGYDLSQQLISVTLDGIKTEQLTYDVLGSVLEKQVKGKKFTFDYDHYKPPFHAPKAISDLGGASKVYTYSEGITHHNGNRLSEQVINADGTEGLLTQFQYSIDNRVTKISHPREAVDDNWSTFEYTASGQRYRQTQVKPDRNSFVGVYSEVLSIDLYERSKSYRIGKPEVLHRHYIGNLGGIFAVVDKSESLAEVELNVPKDLQQRAAGLKKAPSETLARKPKISQRAIYIHKDALGSVTELTDERGQLVGSFDFDPWGLRRDKAPDDFTAQNWERGYAGHTEVLKDQDAYGRYVHMNGRVYDPAIGAFVSPDLVTQVLTDERTFNRYAYALNNPLKYVDPTGYWSIGSVWHDITQGAGDLYHGVVQAGHDLLAQAGQWIGQNWREVVIIAAAVGVTVLTAGASSPILAGLLSGAAAGGLSSALYGGSINDVLSAALRGAVLGGLAGGIAEVVSAGSWQSVLAHGGLGGLENLARGEDFAKGFELAALSSLEPDVARISGFSGATLLQIGAAAALSGTIAAVEGGKFANGAAWGAFAQIQIDSSSYKWSIDIQSTTLRSVVDTAQTIVRDVTTFVAAVNSLPVTLRGIVAADVVAVTTQVAGVRSDFRSSLAFVRDQMSNDPFTLALLLFPPPQGVGWTDSGQYGFQGVGSAYFGAYWYQSASTYNYNVWGQIGFDSQSTGWPSR</sequence>
<dbReference type="InterPro" id="IPR022385">
    <property type="entry name" value="Rhs_assc_core"/>
</dbReference>
<feature type="domain" description="Teneurin-like YD-shell" evidence="8">
    <location>
        <begin position="2183"/>
        <end position="2294"/>
    </location>
</feature>
<evidence type="ECO:0000256" key="5">
    <source>
        <dbReference type="ARBA" id="ARBA00023026"/>
    </source>
</evidence>
<dbReference type="SUPFAM" id="SSF69318">
    <property type="entry name" value="Integrin alpha N-terminal domain"/>
    <property type="match status" value="2"/>
</dbReference>
<dbReference type="GO" id="GO:0005737">
    <property type="term" value="C:cytoplasm"/>
    <property type="evidence" value="ECO:0007669"/>
    <property type="project" value="InterPro"/>
</dbReference>